<accession>X1L5G6</accession>
<evidence type="ECO:0000313" key="2">
    <source>
        <dbReference type="EMBL" id="GAI01126.1"/>
    </source>
</evidence>
<evidence type="ECO:0000256" key="1">
    <source>
        <dbReference type="SAM" id="Phobius"/>
    </source>
</evidence>
<organism evidence="2">
    <name type="scientific">marine sediment metagenome</name>
    <dbReference type="NCBI Taxonomy" id="412755"/>
    <lineage>
        <taxon>unclassified sequences</taxon>
        <taxon>metagenomes</taxon>
        <taxon>ecological metagenomes</taxon>
    </lineage>
</organism>
<reference evidence="2" key="1">
    <citation type="journal article" date="2014" name="Front. Microbiol.">
        <title>High frequency of phylogenetically diverse reductive dehalogenase-homologous genes in deep subseafloor sedimentary metagenomes.</title>
        <authorList>
            <person name="Kawai M."/>
            <person name="Futagami T."/>
            <person name="Toyoda A."/>
            <person name="Takaki Y."/>
            <person name="Nishi S."/>
            <person name="Hori S."/>
            <person name="Arai W."/>
            <person name="Tsubouchi T."/>
            <person name="Morono Y."/>
            <person name="Uchiyama I."/>
            <person name="Ito T."/>
            <person name="Fujiyama A."/>
            <person name="Inagaki F."/>
            <person name="Takami H."/>
        </authorList>
    </citation>
    <scope>NUCLEOTIDE SEQUENCE</scope>
    <source>
        <strain evidence="2">Expedition CK06-06</strain>
    </source>
</reference>
<comment type="caution">
    <text evidence="2">The sequence shown here is derived from an EMBL/GenBank/DDBJ whole genome shotgun (WGS) entry which is preliminary data.</text>
</comment>
<gene>
    <name evidence="2" type="ORF">S03H2_69932</name>
</gene>
<keyword evidence="1" id="KW-0472">Membrane</keyword>
<dbReference type="AlphaFoldDB" id="X1L5G6"/>
<feature type="non-terminal residue" evidence="2">
    <location>
        <position position="131"/>
    </location>
</feature>
<feature type="transmembrane region" description="Helical" evidence="1">
    <location>
        <begin position="6"/>
        <end position="24"/>
    </location>
</feature>
<protein>
    <submittedName>
        <fullName evidence="2">Uncharacterized protein</fullName>
    </submittedName>
</protein>
<feature type="transmembrane region" description="Helical" evidence="1">
    <location>
        <begin position="53"/>
        <end position="70"/>
    </location>
</feature>
<sequence length="131" mass="14762">ALTRPDGIIFAGTIALFLFAARWFPREGRSPEHDESLAAPLASARQDSLPRGASLYGLIFLIPFILYTYWRYHYYGNLLPNTFYAKATGEARFQLTDGIAYIIGFFKTNGHVLLFMAAVPFLLSPLRRARA</sequence>
<feature type="transmembrane region" description="Helical" evidence="1">
    <location>
        <begin position="99"/>
        <end position="123"/>
    </location>
</feature>
<name>X1L5G6_9ZZZZ</name>
<feature type="non-terminal residue" evidence="2">
    <location>
        <position position="1"/>
    </location>
</feature>
<keyword evidence="1" id="KW-0812">Transmembrane</keyword>
<dbReference type="EMBL" id="BARU01046323">
    <property type="protein sequence ID" value="GAI01126.1"/>
    <property type="molecule type" value="Genomic_DNA"/>
</dbReference>
<keyword evidence="1" id="KW-1133">Transmembrane helix</keyword>
<proteinExistence type="predicted"/>